<dbReference type="Gene3D" id="3.30.700.10">
    <property type="entry name" value="Glycoprotein, Type 4 Pilin"/>
    <property type="match status" value="1"/>
</dbReference>
<evidence type="ECO:0000256" key="1">
    <source>
        <dbReference type="SAM" id="Phobius"/>
    </source>
</evidence>
<gene>
    <name evidence="2" type="ORF">FYJ85_07130</name>
</gene>
<name>A0A844G2Q2_9BACT</name>
<evidence type="ECO:0000313" key="3">
    <source>
        <dbReference type="Proteomes" id="UP000435649"/>
    </source>
</evidence>
<dbReference type="Proteomes" id="UP000435649">
    <property type="component" value="Unassembled WGS sequence"/>
</dbReference>
<dbReference type="RefSeq" id="WP_106055667.1">
    <property type="nucleotide sequence ID" value="NZ_CALXOB010000026.1"/>
</dbReference>
<proteinExistence type="predicted"/>
<protein>
    <submittedName>
        <fullName evidence="2">Prepilin-type N-terminal cleavage/methylation domain-containing protein</fullName>
    </submittedName>
</protein>
<dbReference type="SUPFAM" id="SSF54523">
    <property type="entry name" value="Pili subunits"/>
    <property type="match status" value="1"/>
</dbReference>
<evidence type="ECO:0000313" key="2">
    <source>
        <dbReference type="EMBL" id="MST96818.1"/>
    </source>
</evidence>
<keyword evidence="1" id="KW-1133">Transmembrane helix</keyword>
<sequence>MHRKFTLVELLVVIAIIAVLASMLLPALNKARERSKATACTNNLRQVFLTQAIYAEDHKGWMTPARTEPNWDSWLYFAVRGKYLEKPRDGSRPFLMCPSLAAGWTNGWWHGLYGGIYGINRGKDPDSPASYMNGTGEYRWCQRLTAFRNPSRRDIFADSRYNSTYGLYDHNGESDSWGKWWVQVRHGGKSSMLFADGHAVLMSPEKLNADYNFKNRIHLY</sequence>
<dbReference type="InterPro" id="IPR012902">
    <property type="entry name" value="N_methyl_site"/>
</dbReference>
<dbReference type="AlphaFoldDB" id="A0A844G2Q2"/>
<keyword evidence="1" id="KW-0472">Membrane</keyword>
<organism evidence="2 3">
    <name type="scientific">Victivallis lenta</name>
    <dbReference type="NCBI Taxonomy" id="2606640"/>
    <lineage>
        <taxon>Bacteria</taxon>
        <taxon>Pseudomonadati</taxon>
        <taxon>Lentisphaerota</taxon>
        <taxon>Lentisphaeria</taxon>
        <taxon>Victivallales</taxon>
        <taxon>Victivallaceae</taxon>
        <taxon>Victivallis</taxon>
    </lineage>
</organism>
<dbReference type="NCBIfam" id="TIGR02532">
    <property type="entry name" value="IV_pilin_GFxxxE"/>
    <property type="match status" value="1"/>
</dbReference>
<feature type="transmembrane region" description="Helical" evidence="1">
    <location>
        <begin position="6"/>
        <end position="28"/>
    </location>
</feature>
<keyword evidence="3" id="KW-1185">Reference proteome</keyword>
<dbReference type="PANTHER" id="PTHR30093:SF2">
    <property type="entry name" value="TYPE II SECRETION SYSTEM PROTEIN H"/>
    <property type="match status" value="1"/>
</dbReference>
<dbReference type="EMBL" id="VUNS01000005">
    <property type="protein sequence ID" value="MST96818.1"/>
    <property type="molecule type" value="Genomic_DNA"/>
</dbReference>
<comment type="caution">
    <text evidence="2">The sequence shown here is derived from an EMBL/GenBank/DDBJ whole genome shotgun (WGS) entry which is preliminary data.</text>
</comment>
<dbReference type="PANTHER" id="PTHR30093">
    <property type="entry name" value="GENERAL SECRETION PATHWAY PROTEIN G"/>
    <property type="match status" value="1"/>
</dbReference>
<accession>A0A844G2Q2</accession>
<reference evidence="2 3" key="1">
    <citation type="submission" date="2019-08" db="EMBL/GenBank/DDBJ databases">
        <title>In-depth cultivation of the pig gut microbiome towards novel bacterial diversity and tailored functional studies.</title>
        <authorList>
            <person name="Wylensek D."/>
            <person name="Hitch T.C.A."/>
            <person name="Clavel T."/>
        </authorList>
    </citation>
    <scope>NUCLEOTIDE SEQUENCE [LARGE SCALE GENOMIC DNA]</scope>
    <source>
        <strain evidence="2 3">BBE-744-WT-12</strain>
    </source>
</reference>
<keyword evidence="1" id="KW-0812">Transmembrane</keyword>
<dbReference type="InterPro" id="IPR045584">
    <property type="entry name" value="Pilin-like"/>
</dbReference>